<dbReference type="EMBL" id="CP014526">
    <property type="protein sequence ID" value="AMW35703.1"/>
    <property type="molecule type" value="Genomic_DNA"/>
</dbReference>
<dbReference type="KEGG" id="hjo:AY555_09980"/>
<dbReference type="OrthoDB" id="7359452at2"/>
<reference evidence="1 2" key="1">
    <citation type="submission" date="2016-02" db="EMBL/GenBank/DDBJ databases">
        <title>Complete Genome of H5569, the type strain of the newly described species Haematospirillium jordaniae.</title>
        <authorList>
            <person name="Nicholson A.C."/>
            <person name="Humrighouse B.W."/>
            <person name="Loparov V."/>
            <person name="McQuiston J.R."/>
        </authorList>
    </citation>
    <scope>NUCLEOTIDE SEQUENCE [LARGE SCALE GENOMIC DNA]</scope>
    <source>
        <strain evidence="1 2">H5569</strain>
        <plasmid evidence="2">Plasmid unnamed 1</plasmid>
    </source>
</reference>
<dbReference type="Proteomes" id="UP000076066">
    <property type="component" value="Plasmid unnamed 1"/>
</dbReference>
<dbReference type="InterPro" id="IPR006522">
    <property type="entry name" value="Phage_virion_morphogenesis"/>
</dbReference>
<gene>
    <name evidence="1" type="ORF">AY555_09980</name>
</gene>
<dbReference type="Pfam" id="PF05069">
    <property type="entry name" value="Phage_tail_S"/>
    <property type="match status" value="1"/>
</dbReference>
<keyword evidence="1" id="KW-0614">Plasmid</keyword>
<sequence length="151" mass="17151">MSDDAFEPLDAWLRSALVALGPGERKKLMRSLGQIMRRRNQARMARHMGPDGERWPMRKRNNRGRIRTAKKMMVRLRDSRRMMLVATADGVEVGWRGHRARVAAVHHYGRTDTVSENGSLALYAARPLLGLPAADRKAIRSTIIEALRGIR</sequence>
<dbReference type="NCBIfam" id="TIGR01635">
    <property type="entry name" value="tail_comp_S"/>
    <property type="match status" value="1"/>
</dbReference>
<evidence type="ECO:0008006" key="3">
    <source>
        <dbReference type="Google" id="ProtNLM"/>
    </source>
</evidence>
<proteinExistence type="predicted"/>
<geneLocation type="plasmid" evidence="1 2">
    <name>unnamed 1</name>
</geneLocation>
<dbReference type="GeneID" id="53317480"/>
<evidence type="ECO:0000313" key="1">
    <source>
        <dbReference type="EMBL" id="AMW35703.1"/>
    </source>
</evidence>
<keyword evidence="2" id="KW-1185">Reference proteome</keyword>
<dbReference type="RefSeq" id="WP_066136914.1">
    <property type="nucleotide sequence ID" value="NZ_CP014526.1"/>
</dbReference>
<name>A0A143DH82_9PROT</name>
<organism evidence="1 2">
    <name type="scientific">Haematospirillum jordaniae</name>
    <dbReference type="NCBI Taxonomy" id="1549855"/>
    <lineage>
        <taxon>Bacteria</taxon>
        <taxon>Pseudomonadati</taxon>
        <taxon>Pseudomonadota</taxon>
        <taxon>Alphaproteobacteria</taxon>
        <taxon>Rhodospirillales</taxon>
        <taxon>Novispirillaceae</taxon>
        <taxon>Haematospirillum</taxon>
    </lineage>
</organism>
<protein>
    <recommendedName>
        <fullName evidence="3">Phage virion morphogenesis protein</fullName>
    </recommendedName>
</protein>
<accession>A0A143DH82</accession>
<dbReference type="AlphaFoldDB" id="A0A143DH82"/>
<evidence type="ECO:0000313" key="2">
    <source>
        <dbReference type="Proteomes" id="UP000076066"/>
    </source>
</evidence>